<sequence>MSAAAGPGGEGCLSPPDNVPRTTCSLPKAAGSCSGWTGRYFYDVTTAKCSHFWYGGCRGNNNNFLTRRDCQSRCPGARTSHTYQPSQSGTGHDMSKVFTVQRGSSGGSKGTNAAHHAHTARVHVRPRRPATYSVQQTHPAASLTQPGGVKIDQSDPSTVEALVGQTVVLPCRVSPAPSSTVIVEWRKDGVPLTTFR</sequence>
<dbReference type="InterPro" id="IPR050098">
    <property type="entry name" value="TFPI/VKTCI-like"/>
</dbReference>
<evidence type="ECO:0000313" key="6">
    <source>
        <dbReference type="Ensembl" id="ENSHHUP00000055733.1"/>
    </source>
</evidence>
<dbReference type="Gene3D" id="4.10.410.10">
    <property type="entry name" value="Pancreatic trypsin inhibitor Kunitz domain"/>
    <property type="match status" value="1"/>
</dbReference>
<dbReference type="PROSITE" id="PS00280">
    <property type="entry name" value="BPTI_KUNITZ_1"/>
    <property type="match status" value="1"/>
</dbReference>
<dbReference type="PROSITE" id="PS50835">
    <property type="entry name" value="IG_LIKE"/>
    <property type="match status" value="1"/>
</dbReference>
<evidence type="ECO:0000313" key="7">
    <source>
        <dbReference type="Proteomes" id="UP000314982"/>
    </source>
</evidence>
<dbReference type="SUPFAM" id="SSF48726">
    <property type="entry name" value="Immunoglobulin"/>
    <property type="match status" value="1"/>
</dbReference>
<evidence type="ECO:0008006" key="8">
    <source>
        <dbReference type="Google" id="ProtNLM"/>
    </source>
</evidence>
<dbReference type="GO" id="GO:0005615">
    <property type="term" value="C:extracellular space"/>
    <property type="evidence" value="ECO:0007669"/>
    <property type="project" value="TreeGrafter"/>
</dbReference>
<evidence type="ECO:0000256" key="1">
    <source>
        <dbReference type="ARBA" id="ARBA00022690"/>
    </source>
</evidence>
<dbReference type="InterPro" id="IPR036880">
    <property type="entry name" value="Kunitz_BPTI_sf"/>
</dbReference>
<evidence type="ECO:0000256" key="3">
    <source>
        <dbReference type="ARBA" id="ARBA00023157"/>
    </source>
</evidence>
<keyword evidence="1" id="KW-0646">Protease inhibitor</keyword>
<proteinExistence type="predicted"/>
<dbReference type="GeneTree" id="ENSGT00960000187083"/>
<keyword evidence="7" id="KW-1185">Reference proteome</keyword>
<name>A0A4W5P0X6_9TELE</name>
<dbReference type="InterPro" id="IPR036179">
    <property type="entry name" value="Ig-like_dom_sf"/>
</dbReference>
<protein>
    <recommendedName>
        <fullName evidence="8">BPTI/Kunitz inhibitor domain-containing protein</fullName>
    </recommendedName>
</protein>
<dbReference type="InterPro" id="IPR020901">
    <property type="entry name" value="Prtase_inh_Kunz-CS"/>
</dbReference>
<dbReference type="Proteomes" id="UP000314982">
    <property type="component" value="Unassembled WGS sequence"/>
</dbReference>
<dbReference type="InterPro" id="IPR013783">
    <property type="entry name" value="Ig-like_fold"/>
</dbReference>
<dbReference type="AlphaFoldDB" id="A0A4W5P0X6"/>
<evidence type="ECO:0000259" key="5">
    <source>
        <dbReference type="PROSITE" id="PS50835"/>
    </source>
</evidence>
<dbReference type="InterPro" id="IPR007110">
    <property type="entry name" value="Ig-like_dom"/>
</dbReference>
<dbReference type="PROSITE" id="PS50279">
    <property type="entry name" value="BPTI_KUNITZ_2"/>
    <property type="match status" value="1"/>
</dbReference>
<dbReference type="PANTHER" id="PTHR10083">
    <property type="entry name" value="KUNITZ-TYPE PROTEASE INHIBITOR-RELATED"/>
    <property type="match status" value="1"/>
</dbReference>
<dbReference type="PANTHER" id="PTHR10083:SF328">
    <property type="entry name" value="TISSUE FACTOR PATHWAY INHIBITOR"/>
    <property type="match status" value="1"/>
</dbReference>
<dbReference type="Gene3D" id="2.60.40.10">
    <property type="entry name" value="Immunoglobulins"/>
    <property type="match status" value="1"/>
</dbReference>
<dbReference type="PRINTS" id="PR00759">
    <property type="entry name" value="BASICPTASE"/>
</dbReference>
<dbReference type="STRING" id="62062.ENSHHUP00000055733"/>
<dbReference type="Pfam" id="PF00014">
    <property type="entry name" value="Kunitz_BPTI"/>
    <property type="match status" value="1"/>
</dbReference>
<dbReference type="InterPro" id="IPR002223">
    <property type="entry name" value="Kunitz_BPTI"/>
</dbReference>
<keyword evidence="3" id="KW-1015">Disulfide bond</keyword>
<feature type="domain" description="BPTI/Kunitz inhibitor" evidence="4">
    <location>
        <begin position="24"/>
        <end position="74"/>
    </location>
</feature>
<evidence type="ECO:0000256" key="2">
    <source>
        <dbReference type="ARBA" id="ARBA00022900"/>
    </source>
</evidence>
<reference evidence="6" key="3">
    <citation type="submission" date="2025-09" db="UniProtKB">
        <authorList>
            <consortium name="Ensembl"/>
        </authorList>
    </citation>
    <scope>IDENTIFICATION</scope>
</reference>
<accession>A0A4W5P0X6</accession>
<organism evidence="6 7">
    <name type="scientific">Hucho hucho</name>
    <name type="common">huchen</name>
    <dbReference type="NCBI Taxonomy" id="62062"/>
    <lineage>
        <taxon>Eukaryota</taxon>
        <taxon>Metazoa</taxon>
        <taxon>Chordata</taxon>
        <taxon>Craniata</taxon>
        <taxon>Vertebrata</taxon>
        <taxon>Euteleostomi</taxon>
        <taxon>Actinopterygii</taxon>
        <taxon>Neopterygii</taxon>
        <taxon>Teleostei</taxon>
        <taxon>Protacanthopterygii</taxon>
        <taxon>Salmoniformes</taxon>
        <taxon>Salmonidae</taxon>
        <taxon>Salmoninae</taxon>
        <taxon>Hucho</taxon>
    </lineage>
</organism>
<dbReference type="SMART" id="SM00131">
    <property type="entry name" value="KU"/>
    <property type="match status" value="1"/>
</dbReference>
<reference evidence="6" key="2">
    <citation type="submission" date="2025-08" db="UniProtKB">
        <authorList>
            <consortium name="Ensembl"/>
        </authorList>
    </citation>
    <scope>IDENTIFICATION</scope>
</reference>
<evidence type="ECO:0000259" key="4">
    <source>
        <dbReference type="PROSITE" id="PS50279"/>
    </source>
</evidence>
<feature type="domain" description="Ig-like" evidence="5">
    <location>
        <begin position="139"/>
        <end position="196"/>
    </location>
</feature>
<reference evidence="7" key="1">
    <citation type="submission" date="2018-06" db="EMBL/GenBank/DDBJ databases">
        <title>Genome assembly of Danube salmon.</title>
        <authorList>
            <person name="Macqueen D.J."/>
            <person name="Gundappa M.K."/>
        </authorList>
    </citation>
    <scope>NUCLEOTIDE SEQUENCE [LARGE SCALE GENOMIC DNA]</scope>
</reference>
<dbReference type="SUPFAM" id="SSF57362">
    <property type="entry name" value="BPTI-like"/>
    <property type="match status" value="1"/>
</dbReference>
<keyword evidence="2" id="KW-0722">Serine protease inhibitor</keyword>
<dbReference type="Ensembl" id="ENSHHUT00000057665.1">
    <property type="protein sequence ID" value="ENSHHUP00000055733.1"/>
    <property type="gene ID" value="ENSHHUG00000033319.1"/>
</dbReference>
<dbReference type="CDD" id="cd22635">
    <property type="entry name" value="Kunitz_papilin"/>
    <property type="match status" value="1"/>
</dbReference>
<dbReference type="FunFam" id="4.10.410.10:FF:000020">
    <property type="entry name" value="Collagen, type VI, alpha 3"/>
    <property type="match status" value="1"/>
</dbReference>
<dbReference type="GO" id="GO:0004867">
    <property type="term" value="F:serine-type endopeptidase inhibitor activity"/>
    <property type="evidence" value="ECO:0007669"/>
    <property type="project" value="UniProtKB-KW"/>
</dbReference>